<accession>A0A822ZSP3</accession>
<evidence type="ECO:0000313" key="2">
    <source>
        <dbReference type="EMBL" id="DAD45946.1"/>
    </source>
</evidence>
<organism evidence="2 3">
    <name type="scientific">Nelumbo nucifera</name>
    <name type="common">Sacred lotus</name>
    <dbReference type="NCBI Taxonomy" id="4432"/>
    <lineage>
        <taxon>Eukaryota</taxon>
        <taxon>Viridiplantae</taxon>
        <taxon>Streptophyta</taxon>
        <taxon>Embryophyta</taxon>
        <taxon>Tracheophyta</taxon>
        <taxon>Spermatophyta</taxon>
        <taxon>Magnoliopsida</taxon>
        <taxon>Proteales</taxon>
        <taxon>Nelumbonaceae</taxon>
        <taxon>Nelumbo</taxon>
    </lineage>
</organism>
<proteinExistence type="predicted"/>
<gene>
    <name evidence="2" type="ORF">HUJ06_004176</name>
</gene>
<evidence type="ECO:0000256" key="1">
    <source>
        <dbReference type="SAM" id="MobiDB-lite"/>
    </source>
</evidence>
<reference evidence="2 3" key="1">
    <citation type="journal article" date="2020" name="Mol. Biol. Evol.">
        <title>Distinct Expression and Methylation Patterns for Genes with Different Fates following a Single Whole-Genome Duplication in Flowering Plants.</title>
        <authorList>
            <person name="Shi T."/>
            <person name="Rahmani R.S."/>
            <person name="Gugger P.F."/>
            <person name="Wang M."/>
            <person name="Li H."/>
            <person name="Zhang Y."/>
            <person name="Li Z."/>
            <person name="Wang Q."/>
            <person name="Van de Peer Y."/>
            <person name="Marchal K."/>
            <person name="Chen J."/>
        </authorList>
    </citation>
    <scope>NUCLEOTIDE SEQUENCE [LARGE SCALE GENOMIC DNA]</scope>
    <source>
        <tissue evidence="2">Leaf</tissue>
    </source>
</reference>
<name>A0A822ZSP3_NELNU</name>
<feature type="region of interest" description="Disordered" evidence="1">
    <location>
        <begin position="59"/>
        <end position="94"/>
    </location>
</feature>
<comment type="caution">
    <text evidence="2">The sequence shown here is derived from an EMBL/GenBank/DDBJ whole genome shotgun (WGS) entry which is preliminary data.</text>
</comment>
<dbReference type="AlphaFoldDB" id="A0A822ZSP3"/>
<feature type="compositionally biased region" description="Basic and acidic residues" evidence="1">
    <location>
        <begin position="68"/>
        <end position="83"/>
    </location>
</feature>
<dbReference type="EMBL" id="DUZY01000007">
    <property type="protein sequence ID" value="DAD45946.1"/>
    <property type="molecule type" value="Genomic_DNA"/>
</dbReference>
<dbReference type="Proteomes" id="UP000607653">
    <property type="component" value="Unassembled WGS sequence"/>
</dbReference>
<evidence type="ECO:0000313" key="3">
    <source>
        <dbReference type="Proteomes" id="UP000607653"/>
    </source>
</evidence>
<keyword evidence="3" id="KW-1185">Reference proteome</keyword>
<sequence length="94" mass="11046">MEMRERSAKTRENKVLNHLSCYRNLFTAAHSWFTFVFVHLCSPPLFTAAHRLWVTCCSGGSEHGVPLPRERRERKREGFHRELQLPSPSPRGRR</sequence>
<protein>
    <submittedName>
        <fullName evidence="2">Uncharacterized protein</fullName>
    </submittedName>
</protein>